<dbReference type="InterPro" id="IPR037383">
    <property type="entry name" value="CCDC87"/>
</dbReference>
<name>A0ABN9L848_9NEOB</name>
<dbReference type="PANTHER" id="PTHR16078">
    <property type="entry name" value="COILED-COIL DOMAIN-CONTAINING PROTEIN 87"/>
    <property type="match status" value="1"/>
</dbReference>
<gene>
    <name evidence="1" type="ORF">RIMI_LOCUS5160445</name>
</gene>
<keyword evidence="2" id="KW-1185">Reference proteome</keyword>
<dbReference type="Proteomes" id="UP001176940">
    <property type="component" value="Unassembled WGS sequence"/>
</dbReference>
<accession>A0ABN9L848</accession>
<evidence type="ECO:0000313" key="1">
    <source>
        <dbReference type="EMBL" id="CAJ0932589.1"/>
    </source>
</evidence>
<dbReference type="PANTHER" id="PTHR16078:SF1">
    <property type="entry name" value="COILED-COIL DOMAIN-CONTAINING PROTEIN 87"/>
    <property type="match status" value="1"/>
</dbReference>
<dbReference type="EMBL" id="CAUEEQ010008674">
    <property type="protein sequence ID" value="CAJ0932589.1"/>
    <property type="molecule type" value="Genomic_DNA"/>
</dbReference>
<protein>
    <submittedName>
        <fullName evidence="1">Uncharacterized protein</fullName>
    </submittedName>
</protein>
<evidence type="ECO:0000313" key="2">
    <source>
        <dbReference type="Proteomes" id="UP001176940"/>
    </source>
</evidence>
<sequence>MAGPLPISKGSKHDASFIRYIKFPWLTTATTILSVAHFMVSEKCRQILIDDVIASEGFASYIHEKSVDLDYLKVIYHLYKSDSEEEEQATIAARLRREEQKRQRDKKLADLREQKQRYSPGMWNVNSVMLGGLGSEPPLQDVECEIKEATDILNEVEPTPCHEDIQKKMSAIWTVLYVPESQRLDMAIKYSSYEYRDRLQEVMCTYSQWVAK</sequence>
<comment type="caution">
    <text evidence="1">The sequence shown here is derived from an EMBL/GenBank/DDBJ whole genome shotgun (WGS) entry which is preliminary data.</text>
</comment>
<organism evidence="1 2">
    <name type="scientific">Ranitomeya imitator</name>
    <name type="common">mimic poison frog</name>
    <dbReference type="NCBI Taxonomy" id="111125"/>
    <lineage>
        <taxon>Eukaryota</taxon>
        <taxon>Metazoa</taxon>
        <taxon>Chordata</taxon>
        <taxon>Craniata</taxon>
        <taxon>Vertebrata</taxon>
        <taxon>Euteleostomi</taxon>
        <taxon>Amphibia</taxon>
        <taxon>Batrachia</taxon>
        <taxon>Anura</taxon>
        <taxon>Neobatrachia</taxon>
        <taxon>Hyloidea</taxon>
        <taxon>Dendrobatidae</taxon>
        <taxon>Dendrobatinae</taxon>
        <taxon>Ranitomeya</taxon>
    </lineage>
</organism>
<reference evidence="1" key="1">
    <citation type="submission" date="2023-07" db="EMBL/GenBank/DDBJ databases">
        <authorList>
            <person name="Stuckert A."/>
        </authorList>
    </citation>
    <scope>NUCLEOTIDE SEQUENCE</scope>
</reference>
<proteinExistence type="predicted"/>